<reference evidence="10" key="1">
    <citation type="journal article" date="2020" name="mSystems">
        <title>Genome- and Community-Level Interaction Insights into Carbon Utilization and Element Cycling Functions of Hydrothermarchaeota in Hydrothermal Sediment.</title>
        <authorList>
            <person name="Zhou Z."/>
            <person name="Liu Y."/>
            <person name="Xu W."/>
            <person name="Pan J."/>
            <person name="Luo Z.H."/>
            <person name="Li M."/>
        </authorList>
    </citation>
    <scope>NUCLEOTIDE SEQUENCE [LARGE SCALE GENOMIC DNA]</scope>
    <source>
        <strain evidence="10">SpSt-418</strain>
    </source>
</reference>
<accession>A0A7C3KEE4</accession>
<evidence type="ECO:0000259" key="8">
    <source>
        <dbReference type="PROSITE" id="PS50109"/>
    </source>
</evidence>
<dbReference type="InterPro" id="IPR036890">
    <property type="entry name" value="HATPase_C_sf"/>
</dbReference>
<evidence type="ECO:0000256" key="4">
    <source>
        <dbReference type="ARBA" id="ARBA00022679"/>
    </source>
</evidence>
<dbReference type="FunFam" id="3.30.565.10:FF:000006">
    <property type="entry name" value="Sensor histidine kinase WalK"/>
    <property type="match status" value="1"/>
</dbReference>
<dbReference type="SMART" id="SM00448">
    <property type="entry name" value="REC"/>
    <property type="match status" value="1"/>
</dbReference>
<feature type="domain" description="Response regulatory" evidence="9">
    <location>
        <begin position="5"/>
        <end position="121"/>
    </location>
</feature>
<keyword evidence="5 10" id="KW-0418">Kinase</keyword>
<comment type="caution">
    <text evidence="10">The sequence shown here is derived from an EMBL/GenBank/DDBJ whole genome shotgun (WGS) entry which is preliminary data.</text>
</comment>
<keyword evidence="4" id="KW-0808">Transferase</keyword>
<dbReference type="InterPro" id="IPR003661">
    <property type="entry name" value="HisK_dim/P_dom"/>
</dbReference>
<dbReference type="PROSITE" id="PS50110">
    <property type="entry name" value="RESPONSE_REGULATORY"/>
    <property type="match status" value="1"/>
</dbReference>
<dbReference type="SUPFAM" id="SSF52172">
    <property type="entry name" value="CheY-like"/>
    <property type="match status" value="1"/>
</dbReference>
<dbReference type="SMART" id="SM00387">
    <property type="entry name" value="HATPase_c"/>
    <property type="match status" value="1"/>
</dbReference>
<dbReference type="InterPro" id="IPR004358">
    <property type="entry name" value="Sig_transdc_His_kin-like_C"/>
</dbReference>
<evidence type="ECO:0000256" key="7">
    <source>
        <dbReference type="PROSITE-ProRule" id="PRU00169"/>
    </source>
</evidence>
<dbReference type="EC" id="2.7.13.3" evidence="2"/>
<evidence type="ECO:0000256" key="3">
    <source>
        <dbReference type="ARBA" id="ARBA00022553"/>
    </source>
</evidence>
<dbReference type="InterPro" id="IPR001789">
    <property type="entry name" value="Sig_transdc_resp-reg_receiver"/>
</dbReference>
<dbReference type="PROSITE" id="PS50109">
    <property type="entry name" value="HIS_KIN"/>
    <property type="match status" value="1"/>
</dbReference>
<dbReference type="PANTHER" id="PTHR43547:SF2">
    <property type="entry name" value="HYBRID SIGNAL TRANSDUCTION HISTIDINE KINASE C"/>
    <property type="match status" value="1"/>
</dbReference>
<organism evidence="10">
    <name type="scientific">Oscillatoriales cyanobacterium SpSt-418</name>
    <dbReference type="NCBI Taxonomy" id="2282169"/>
    <lineage>
        <taxon>Bacteria</taxon>
        <taxon>Bacillati</taxon>
        <taxon>Cyanobacteriota</taxon>
        <taxon>Cyanophyceae</taxon>
        <taxon>Oscillatoriophycideae</taxon>
        <taxon>Oscillatoriales</taxon>
    </lineage>
</organism>
<dbReference type="CDD" id="cd00075">
    <property type="entry name" value="HATPase"/>
    <property type="match status" value="1"/>
</dbReference>
<evidence type="ECO:0000256" key="6">
    <source>
        <dbReference type="ARBA" id="ARBA00023012"/>
    </source>
</evidence>
<dbReference type="InterPro" id="IPR003594">
    <property type="entry name" value="HATPase_dom"/>
</dbReference>
<dbReference type="PANTHER" id="PTHR43547">
    <property type="entry name" value="TWO-COMPONENT HISTIDINE KINASE"/>
    <property type="match status" value="1"/>
</dbReference>
<dbReference type="InterPro" id="IPR005467">
    <property type="entry name" value="His_kinase_dom"/>
</dbReference>
<keyword evidence="3 7" id="KW-0597">Phosphoprotein</keyword>
<dbReference type="PRINTS" id="PR00344">
    <property type="entry name" value="BCTRLSENSOR"/>
</dbReference>
<dbReference type="InterPro" id="IPR036097">
    <property type="entry name" value="HisK_dim/P_sf"/>
</dbReference>
<evidence type="ECO:0000256" key="5">
    <source>
        <dbReference type="ARBA" id="ARBA00022777"/>
    </source>
</evidence>
<proteinExistence type="predicted"/>
<dbReference type="CDD" id="cd00082">
    <property type="entry name" value="HisKA"/>
    <property type="match status" value="1"/>
</dbReference>
<dbReference type="Pfam" id="PF00512">
    <property type="entry name" value="HisKA"/>
    <property type="match status" value="1"/>
</dbReference>
<dbReference type="AlphaFoldDB" id="A0A7C3KEE4"/>
<dbReference type="Gene3D" id="1.10.287.130">
    <property type="match status" value="1"/>
</dbReference>
<gene>
    <name evidence="10" type="ORF">ENR64_13310</name>
</gene>
<name>A0A7C3KEE4_9CYAN</name>
<evidence type="ECO:0000256" key="2">
    <source>
        <dbReference type="ARBA" id="ARBA00012438"/>
    </source>
</evidence>
<dbReference type="SMART" id="SM00388">
    <property type="entry name" value="HisKA"/>
    <property type="match status" value="1"/>
</dbReference>
<dbReference type="Pfam" id="PF00072">
    <property type="entry name" value="Response_reg"/>
    <property type="match status" value="1"/>
</dbReference>
<dbReference type="GO" id="GO:0000155">
    <property type="term" value="F:phosphorelay sensor kinase activity"/>
    <property type="evidence" value="ECO:0007669"/>
    <property type="project" value="InterPro"/>
</dbReference>
<keyword evidence="6" id="KW-0902">Two-component regulatory system</keyword>
<protein>
    <recommendedName>
        <fullName evidence="2">histidine kinase</fullName>
        <ecNumber evidence="2">2.7.13.3</ecNumber>
    </recommendedName>
</protein>
<evidence type="ECO:0000259" key="9">
    <source>
        <dbReference type="PROSITE" id="PS50110"/>
    </source>
</evidence>
<dbReference type="EMBL" id="DSRU01000196">
    <property type="protein sequence ID" value="HFM98706.1"/>
    <property type="molecule type" value="Genomic_DNA"/>
</dbReference>
<feature type="domain" description="Histidine kinase" evidence="8">
    <location>
        <begin position="137"/>
        <end position="354"/>
    </location>
</feature>
<evidence type="ECO:0000313" key="10">
    <source>
        <dbReference type="EMBL" id="HFM98706.1"/>
    </source>
</evidence>
<dbReference type="InterPro" id="IPR011006">
    <property type="entry name" value="CheY-like_superfamily"/>
</dbReference>
<feature type="modified residue" description="4-aspartylphosphate" evidence="7">
    <location>
        <position position="55"/>
    </location>
</feature>
<dbReference type="Pfam" id="PF02518">
    <property type="entry name" value="HATPase_c"/>
    <property type="match status" value="1"/>
</dbReference>
<sequence>MSVPKILVVEDEVIVAKTIAGQLKQLGYIVVDTASSGMAAISKAAAAQPDLILMDIVLKGEMDGVAAATQIRAQRDVPIIYLTAYADDNTLQRATGEISGVVLVFRDMRDRRQAELLTQALEKEKELNQVKSQFISIVSHEFRNPLAVVRTAAELLEKGHDLPEQKKNSYIQRIKTSVRSMNDLMEDVLLMGQVEADRVTCNPTLLNLEQFCRNLVEEFSIVEGSLHTLIFNCQASCTDVWMDERILRYILSNLLSNAIKYSAAGTTVQLDLTVVPTEKLVIFQIRDEGIGIPEADQPRLFDSFFRASNVKSIQGTGLGLAIVKRCVEANRGEIQVSSQVGLGTTITVKLATLIETEEA</sequence>
<dbReference type="Gene3D" id="3.30.565.10">
    <property type="entry name" value="Histidine kinase-like ATPase, C-terminal domain"/>
    <property type="match status" value="1"/>
</dbReference>
<evidence type="ECO:0000256" key="1">
    <source>
        <dbReference type="ARBA" id="ARBA00000085"/>
    </source>
</evidence>
<dbReference type="Gene3D" id="3.40.50.2300">
    <property type="match status" value="1"/>
</dbReference>
<dbReference type="SUPFAM" id="SSF47384">
    <property type="entry name" value="Homodimeric domain of signal transducing histidine kinase"/>
    <property type="match status" value="1"/>
</dbReference>
<dbReference type="SUPFAM" id="SSF55874">
    <property type="entry name" value="ATPase domain of HSP90 chaperone/DNA topoisomerase II/histidine kinase"/>
    <property type="match status" value="1"/>
</dbReference>
<comment type="catalytic activity">
    <reaction evidence="1">
        <text>ATP + protein L-histidine = ADP + protein N-phospho-L-histidine.</text>
        <dbReference type="EC" id="2.7.13.3"/>
    </reaction>
</comment>